<evidence type="ECO:0000256" key="1">
    <source>
        <dbReference type="ARBA" id="ARBA00006987"/>
    </source>
</evidence>
<sequence length="344" mass="35502">MTWGKATRVSCVGLVANAGLAGRIGLAGLALLALTGLPATAASAAPDAWPTRPVRLIVPYAPGGPTDIIGRLVARFAGEALGQPVVVDNRAGAGGTIGLAQALQAPPDGYTLALVAPGPIAGMPNLMKLPYAPDDIAYLTLAARTPSVIVVRSQSGIDSLAALIAQARQRPGTMNYGSAGAGTTPHLGAELFKQEAKVDLVHVPYKGAAPALAALMAGDIQMMMVDLLPVIPLAASGRLKILAVVSDRRVPSLPDVATTRELGLPGVLMDANYGIVGPKGIPSGVQSRIVDAVRRAVARPEMQAEMAKIGGTALTSTPADYRDMTRVEFERWKRVVDTGHLTLN</sequence>
<dbReference type="InterPro" id="IPR005064">
    <property type="entry name" value="BUG"/>
</dbReference>
<evidence type="ECO:0000313" key="3">
    <source>
        <dbReference type="Proteomes" id="UP000542125"/>
    </source>
</evidence>
<dbReference type="PIRSF" id="PIRSF017082">
    <property type="entry name" value="YflP"/>
    <property type="match status" value="1"/>
</dbReference>
<proteinExistence type="inferred from homology"/>
<dbReference type="CDD" id="cd07012">
    <property type="entry name" value="PBP2_Bug_TTT"/>
    <property type="match status" value="1"/>
</dbReference>
<accession>A0A7Y9IR79</accession>
<dbReference type="InterPro" id="IPR042100">
    <property type="entry name" value="Bug_dom1"/>
</dbReference>
<comment type="similarity">
    <text evidence="1">Belongs to the UPF0065 (bug) family.</text>
</comment>
<dbReference type="EMBL" id="JACBYR010000001">
    <property type="protein sequence ID" value="NYE81590.1"/>
    <property type="molecule type" value="Genomic_DNA"/>
</dbReference>
<reference evidence="2 3" key="1">
    <citation type="submission" date="2020-07" db="EMBL/GenBank/DDBJ databases">
        <title>Genomic Encyclopedia of Type Strains, Phase IV (KMG-V): Genome sequencing to study the core and pangenomes of soil and plant-associated prokaryotes.</title>
        <authorList>
            <person name="Whitman W."/>
        </authorList>
    </citation>
    <scope>NUCLEOTIDE SEQUENCE [LARGE SCALE GENOMIC DNA]</scope>
    <source>
        <strain evidence="2 3">SAS40</strain>
    </source>
</reference>
<name>A0A7Y9IR79_9BURK</name>
<dbReference type="AlphaFoldDB" id="A0A7Y9IR79"/>
<dbReference type="Gene3D" id="3.40.190.150">
    <property type="entry name" value="Bordetella uptake gene, domain 1"/>
    <property type="match status" value="1"/>
</dbReference>
<keyword evidence="3" id="KW-1185">Reference proteome</keyword>
<dbReference type="SUPFAM" id="SSF53850">
    <property type="entry name" value="Periplasmic binding protein-like II"/>
    <property type="match status" value="1"/>
</dbReference>
<dbReference type="Gene3D" id="3.40.190.10">
    <property type="entry name" value="Periplasmic binding protein-like II"/>
    <property type="match status" value="1"/>
</dbReference>
<dbReference type="PANTHER" id="PTHR42928:SF5">
    <property type="entry name" value="BLR1237 PROTEIN"/>
    <property type="match status" value="1"/>
</dbReference>
<protein>
    <submittedName>
        <fullName evidence="2">Tripartite-type tricarboxylate transporter receptor subunit TctC</fullName>
    </submittedName>
</protein>
<dbReference type="Pfam" id="PF03401">
    <property type="entry name" value="TctC"/>
    <property type="match status" value="1"/>
</dbReference>
<evidence type="ECO:0000313" key="2">
    <source>
        <dbReference type="EMBL" id="NYE81590.1"/>
    </source>
</evidence>
<dbReference type="Proteomes" id="UP000542125">
    <property type="component" value="Unassembled WGS sequence"/>
</dbReference>
<keyword evidence="2" id="KW-0675">Receptor</keyword>
<dbReference type="PANTHER" id="PTHR42928">
    <property type="entry name" value="TRICARBOXYLATE-BINDING PROTEIN"/>
    <property type="match status" value="1"/>
</dbReference>
<organism evidence="2 3">
    <name type="scientific">Pigmentiphaga litoralis</name>
    <dbReference type="NCBI Taxonomy" id="516702"/>
    <lineage>
        <taxon>Bacteria</taxon>
        <taxon>Pseudomonadati</taxon>
        <taxon>Pseudomonadota</taxon>
        <taxon>Betaproteobacteria</taxon>
        <taxon>Burkholderiales</taxon>
        <taxon>Alcaligenaceae</taxon>
        <taxon>Pigmentiphaga</taxon>
    </lineage>
</organism>
<comment type="caution">
    <text evidence="2">The sequence shown here is derived from an EMBL/GenBank/DDBJ whole genome shotgun (WGS) entry which is preliminary data.</text>
</comment>
<gene>
    <name evidence="2" type="ORF">FHW18_000861</name>
</gene>
<dbReference type="RefSeq" id="WP_179583704.1">
    <property type="nucleotide sequence ID" value="NZ_JACBYR010000001.1"/>
</dbReference>